<reference evidence="1" key="1">
    <citation type="submission" date="2021-06" db="EMBL/GenBank/DDBJ databases">
        <title>Parelaphostrongylus tenuis whole genome reference sequence.</title>
        <authorList>
            <person name="Garwood T.J."/>
            <person name="Larsen P.A."/>
            <person name="Fountain-Jones N.M."/>
            <person name="Garbe J.R."/>
            <person name="Macchietto M.G."/>
            <person name="Kania S.A."/>
            <person name="Gerhold R.W."/>
            <person name="Richards J.E."/>
            <person name="Wolf T.M."/>
        </authorList>
    </citation>
    <scope>NUCLEOTIDE SEQUENCE</scope>
    <source>
        <strain evidence="1">MNPRO001-30</strain>
        <tissue evidence="1">Meninges</tissue>
    </source>
</reference>
<sequence>MREAPKNYISETVCIFVLTLQTLPNFVTASTRNFIVTGFSLPVSMVYSTEATVRTEAPGIAPTKETAKSFVERLVMQTVSL</sequence>
<gene>
    <name evidence="1" type="ORF">KIN20_023549</name>
</gene>
<organism evidence="1 2">
    <name type="scientific">Parelaphostrongylus tenuis</name>
    <name type="common">Meningeal worm</name>
    <dbReference type="NCBI Taxonomy" id="148309"/>
    <lineage>
        <taxon>Eukaryota</taxon>
        <taxon>Metazoa</taxon>
        <taxon>Ecdysozoa</taxon>
        <taxon>Nematoda</taxon>
        <taxon>Chromadorea</taxon>
        <taxon>Rhabditida</taxon>
        <taxon>Rhabditina</taxon>
        <taxon>Rhabditomorpha</taxon>
        <taxon>Strongyloidea</taxon>
        <taxon>Metastrongylidae</taxon>
        <taxon>Parelaphostrongylus</taxon>
    </lineage>
</organism>
<accession>A0AAD5NA70</accession>
<dbReference type="Proteomes" id="UP001196413">
    <property type="component" value="Unassembled WGS sequence"/>
</dbReference>
<keyword evidence="2" id="KW-1185">Reference proteome</keyword>
<protein>
    <submittedName>
        <fullName evidence="1">Uncharacterized protein</fullName>
    </submittedName>
</protein>
<dbReference type="AlphaFoldDB" id="A0AAD5NA70"/>
<proteinExistence type="predicted"/>
<dbReference type="EMBL" id="JAHQIW010004777">
    <property type="protein sequence ID" value="KAJ1363634.1"/>
    <property type="molecule type" value="Genomic_DNA"/>
</dbReference>
<comment type="caution">
    <text evidence="1">The sequence shown here is derived from an EMBL/GenBank/DDBJ whole genome shotgun (WGS) entry which is preliminary data.</text>
</comment>
<evidence type="ECO:0000313" key="1">
    <source>
        <dbReference type="EMBL" id="KAJ1363634.1"/>
    </source>
</evidence>
<evidence type="ECO:0000313" key="2">
    <source>
        <dbReference type="Proteomes" id="UP001196413"/>
    </source>
</evidence>
<name>A0AAD5NA70_PARTN</name>